<evidence type="ECO:0000313" key="3">
    <source>
        <dbReference type="Proteomes" id="UP001203338"/>
    </source>
</evidence>
<name>A0ABT0PJM4_9GAMM</name>
<dbReference type="EC" id="2.3.1.-" evidence="2"/>
<keyword evidence="3" id="KW-1185">Reference proteome</keyword>
<dbReference type="InterPro" id="IPR000182">
    <property type="entry name" value="GNAT_dom"/>
</dbReference>
<dbReference type="Proteomes" id="UP001203338">
    <property type="component" value="Unassembled WGS sequence"/>
</dbReference>
<keyword evidence="2" id="KW-0808">Transferase</keyword>
<proteinExistence type="predicted"/>
<reference evidence="2 3" key="1">
    <citation type="submission" date="2022-05" db="EMBL/GenBank/DDBJ databases">
        <authorList>
            <person name="Park J.-S."/>
        </authorList>
    </citation>
    <scope>NUCLEOTIDE SEQUENCE [LARGE SCALE GENOMIC DNA]</scope>
    <source>
        <strain evidence="2 3">2012CJ34-2</strain>
    </source>
</reference>
<organism evidence="2 3">
    <name type="scientific">Parendozoicomonas callyspongiae</name>
    <dbReference type="NCBI Taxonomy" id="2942213"/>
    <lineage>
        <taxon>Bacteria</taxon>
        <taxon>Pseudomonadati</taxon>
        <taxon>Pseudomonadota</taxon>
        <taxon>Gammaproteobacteria</taxon>
        <taxon>Oceanospirillales</taxon>
        <taxon>Endozoicomonadaceae</taxon>
        <taxon>Parendozoicomonas</taxon>
    </lineage>
</organism>
<dbReference type="Pfam" id="PF00583">
    <property type="entry name" value="Acetyltransf_1"/>
    <property type="match status" value="1"/>
</dbReference>
<protein>
    <submittedName>
        <fullName evidence="2">GNAT family N-acetyltransferase</fullName>
        <ecNumber evidence="2">2.3.1.-</ecNumber>
    </submittedName>
</protein>
<evidence type="ECO:0000313" key="2">
    <source>
        <dbReference type="EMBL" id="MCL6271595.1"/>
    </source>
</evidence>
<dbReference type="InterPro" id="IPR016181">
    <property type="entry name" value="Acyl_CoA_acyltransferase"/>
</dbReference>
<evidence type="ECO:0000259" key="1">
    <source>
        <dbReference type="Pfam" id="PF00583"/>
    </source>
</evidence>
<gene>
    <name evidence="2" type="ORF">M3P05_16890</name>
</gene>
<dbReference type="EMBL" id="JAMFLX010000028">
    <property type="protein sequence ID" value="MCL6271595.1"/>
    <property type="molecule type" value="Genomic_DNA"/>
</dbReference>
<dbReference type="Gene3D" id="3.40.630.30">
    <property type="match status" value="1"/>
</dbReference>
<sequence>MQIRAVQPGDGQPLAELLNTLDNETRFMMMEPGERNTSTEEQEKHIEDFCTSQSKAMLIACHENTGEATGFIVGIGGNFLRNRHSLYCVIGIKQKYNGQGLGKKLMAVMLTSFICRSCFNHRS</sequence>
<keyword evidence="2" id="KW-0012">Acyltransferase</keyword>
<dbReference type="SUPFAM" id="SSF55729">
    <property type="entry name" value="Acyl-CoA N-acyltransferases (Nat)"/>
    <property type="match status" value="1"/>
</dbReference>
<dbReference type="RefSeq" id="WP_249701225.1">
    <property type="nucleotide sequence ID" value="NZ_JAMFLX010000028.1"/>
</dbReference>
<dbReference type="GO" id="GO:0016746">
    <property type="term" value="F:acyltransferase activity"/>
    <property type="evidence" value="ECO:0007669"/>
    <property type="project" value="UniProtKB-KW"/>
</dbReference>
<feature type="domain" description="N-acetyltransferase" evidence="1">
    <location>
        <begin position="40"/>
        <end position="114"/>
    </location>
</feature>
<accession>A0ABT0PJM4</accession>
<comment type="caution">
    <text evidence="2">The sequence shown here is derived from an EMBL/GenBank/DDBJ whole genome shotgun (WGS) entry which is preliminary data.</text>
</comment>